<dbReference type="EMBL" id="PYDT01000003">
    <property type="protein sequence ID" value="THU68029.1"/>
    <property type="molecule type" value="Genomic_DNA"/>
</dbReference>
<dbReference type="AlphaFoldDB" id="A0A4S8K072"/>
<evidence type="ECO:0000313" key="2">
    <source>
        <dbReference type="Proteomes" id="UP000317650"/>
    </source>
</evidence>
<sequence length="79" mass="8416">MEKATICIDTGKPCGAVIIRVFITSKGVVTTAASPPDKAPTATVSQGARSRLRRLAKLKNFIMVHIILCGNPPEQVAQQ</sequence>
<dbReference type="Proteomes" id="UP000317650">
    <property type="component" value="Chromosome 5"/>
</dbReference>
<evidence type="ECO:0000313" key="1">
    <source>
        <dbReference type="EMBL" id="THU68029.1"/>
    </source>
</evidence>
<organism evidence="1 2">
    <name type="scientific">Musa balbisiana</name>
    <name type="common">Banana</name>
    <dbReference type="NCBI Taxonomy" id="52838"/>
    <lineage>
        <taxon>Eukaryota</taxon>
        <taxon>Viridiplantae</taxon>
        <taxon>Streptophyta</taxon>
        <taxon>Embryophyta</taxon>
        <taxon>Tracheophyta</taxon>
        <taxon>Spermatophyta</taxon>
        <taxon>Magnoliopsida</taxon>
        <taxon>Liliopsida</taxon>
        <taxon>Zingiberales</taxon>
        <taxon>Musaceae</taxon>
        <taxon>Musa</taxon>
    </lineage>
</organism>
<name>A0A4S8K072_MUSBA</name>
<gene>
    <name evidence="1" type="ORF">C4D60_Mb05t30940</name>
</gene>
<accession>A0A4S8K072</accession>
<protein>
    <submittedName>
        <fullName evidence="1">Uncharacterized protein</fullName>
    </submittedName>
</protein>
<proteinExistence type="predicted"/>
<comment type="caution">
    <text evidence="1">The sequence shown here is derived from an EMBL/GenBank/DDBJ whole genome shotgun (WGS) entry which is preliminary data.</text>
</comment>
<keyword evidence="2" id="KW-1185">Reference proteome</keyword>
<reference evidence="1 2" key="1">
    <citation type="journal article" date="2019" name="Nat. Plants">
        <title>Genome sequencing of Musa balbisiana reveals subgenome evolution and function divergence in polyploid bananas.</title>
        <authorList>
            <person name="Yao X."/>
        </authorList>
    </citation>
    <scope>NUCLEOTIDE SEQUENCE [LARGE SCALE GENOMIC DNA]</scope>
    <source>
        <strain evidence="2">cv. DH-PKW</strain>
        <tissue evidence="1">Leaves</tissue>
    </source>
</reference>